<dbReference type="RefSeq" id="WP_182923041.1">
    <property type="nucleotide sequence ID" value="NZ_WNXD01000002.1"/>
</dbReference>
<gene>
    <name evidence="1" type="ORF">GM921_12855</name>
</gene>
<reference evidence="1" key="1">
    <citation type="submission" date="2019-11" db="EMBL/GenBank/DDBJ databases">
        <title>Description of Pedobacter sp. LMG 31464T.</title>
        <authorList>
            <person name="Carlier A."/>
            <person name="Qi S."/>
            <person name="Vandamme P."/>
        </authorList>
    </citation>
    <scope>NUCLEOTIDE SEQUENCE</scope>
    <source>
        <strain evidence="1">LMG 31464</strain>
    </source>
</reference>
<organism evidence="1 2">
    <name type="scientific">Pedobacter planticolens</name>
    <dbReference type="NCBI Taxonomy" id="2679964"/>
    <lineage>
        <taxon>Bacteria</taxon>
        <taxon>Pseudomonadati</taxon>
        <taxon>Bacteroidota</taxon>
        <taxon>Sphingobacteriia</taxon>
        <taxon>Sphingobacteriales</taxon>
        <taxon>Sphingobacteriaceae</taxon>
        <taxon>Pedobacter</taxon>
    </lineage>
</organism>
<comment type="caution">
    <text evidence="1">The sequence shown here is derived from an EMBL/GenBank/DDBJ whole genome shotgun (WGS) entry which is preliminary data.</text>
</comment>
<keyword evidence="2" id="KW-1185">Reference proteome</keyword>
<name>A0A923IVZ1_9SPHI</name>
<evidence type="ECO:0008006" key="3">
    <source>
        <dbReference type="Google" id="ProtNLM"/>
    </source>
</evidence>
<dbReference type="AlphaFoldDB" id="A0A923IVZ1"/>
<evidence type="ECO:0000313" key="1">
    <source>
        <dbReference type="EMBL" id="MBB2146383.1"/>
    </source>
</evidence>
<dbReference type="Proteomes" id="UP000601055">
    <property type="component" value="Unassembled WGS sequence"/>
</dbReference>
<proteinExistence type="predicted"/>
<evidence type="ECO:0000313" key="2">
    <source>
        <dbReference type="Proteomes" id="UP000601055"/>
    </source>
</evidence>
<accession>A0A923IVZ1</accession>
<dbReference type="EMBL" id="WNXD01000002">
    <property type="protein sequence ID" value="MBB2146383.1"/>
    <property type="molecule type" value="Genomic_DNA"/>
</dbReference>
<protein>
    <recommendedName>
        <fullName evidence="3">Lipoprotein</fullName>
    </recommendedName>
</protein>
<sequence>MKTSSRLRYFLYLSILIVGCTTGKNALQKGNYDASVSKSVDRLKNSPKNAEAMRVLPTAYELALKDHLRKIDEAKLSSNVLRWETILSHYQQLNQLSDEINSSPVAQSLVPNPPKYIAEVEDSKYKAAETRYALGINQLNENNRVSAKNAYFNFEKAHYFYPNYKDVQHKMDDAYWAAVLKVVVQPVMVQSNYYKLSNQYFQQQVNEFMSNYQKNRFVIFYSEQQTSAQKIIPNQVLRLNFDDFVVGQTYVKERVEKLKRDSVVIGETRANGKVYGTVRATLSIFDKKVSSSGLLSMTIYDYQTNKIIKQQRLPGTYIWQDSWASYKGDERALTKQQLSMTKRREMLPPAPDALFVEFTKPIYAQLVDEISYFYNKY</sequence>
<dbReference type="PROSITE" id="PS51257">
    <property type="entry name" value="PROKAR_LIPOPROTEIN"/>
    <property type="match status" value="1"/>
</dbReference>